<dbReference type="AlphaFoldDB" id="A0AAD5UZP9"/>
<keyword evidence="13" id="KW-1185">Reference proteome</keyword>
<comment type="similarity">
    <text evidence="4 10">Belongs to the glycosyl hydrolase 10 (cellulase F) family.</text>
</comment>
<dbReference type="Gene3D" id="3.20.20.80">
    <property type="entry name" value="Glycosidases"/>
    <property type="match status" value="1"/>
</dbReference>
<comment type="caution">
    <text evidence="12">The sequence shown here is derived from an EMBL/GenBank/DDBJ whole genome shotgun (WGS) entry which is preliminary data.</text>
</comment>
<dbReference type="GO" id="GO:0005576">
    <property type="term" value="C:extracellular region"/>
    <property type="evidence" value="ECO:0007669"/>
    <property type="project" value="UniProtKB-SubCell"/>
</dbReference>
<organism evidence="12 13">
    <name type="scientific">Meripilus lineatus</name>
    <dbReference type="NCBI Taxonomy" id="2056292"/>
    <lineage>
        <taxon>Eukaryota</taxon>
        <taxon>Fungi</taxon>
        <taxon>Dikarya</taxon>
        <taxon>Basidiomycota</taxon>
        <taxon>Agaricomycotina</taxon>
        <taxon>Agaricomycetes</taxon>
        <taxon>Polyporales</taxon>
        <taxon>Meripilaceae</taxon>
        <taxon>Meripilus</taxon>
    </lineage>
</organism>
<comment type="catalytic activity">
    <reaction evidence="1 10">
        <text>Endohydrolysis of (1-&gt;4)-beta-D-xylosidic linkages in xylans.</text>
        <dbReference type="EC" id="3.2.1.8"/>
    </reaction>
</comment>
<dbReference type="SUPFAM" id="SSF51445">
    <property type="entry name" value="(Trans)glycosidases"/>
    <property type="match status" value="1"/>
</dbReference>
<dbReference type="GO" id="GO:0045493">
    <property type="term" value="P:xylan catabolic process"/>
    <property type="evidence" value="ECO:0007669"/>
    <property type="project" value="UniProtKB-KW"/>
</dbReference>
<evidence type="ECO:0000256" key="1">
    <source>
        <dbReference type="ARBA" id="ARBA00000681"/>
    </source>
</evidence>
<evidence type="ECO:0000256" key="3">
    <source>
        <dbReference type="ARBA" id="ARBA00004851"/>
    </source>
</evidence>
<dbReference type="EMBL" id="JANAWD010000296">
    <property type="protein sequence ID" value="KAJ3481940.1"/>
    <property type="molecule type" value="Genomic_DNA"/>
</dbReference>
<evidence type="ECO:0000256" key="9">
    <source>
        <dbReference type="ARBA" id="ARBA00023326"/>
    </source>
</evidence>
<proteinExistence type="inferred from homology"/>
<evidence type="ECO:0000313" key="13">
    <source>
        <dbReference type="Proteomes" id="UP001212997"/>
    </source>
</evidence>
<feature type="domain" description="GH10" evidence="11">
    <location>
        <begin position="27"/>
        <end position="361"/>
    </location>
</feature>
<name>A0AAD5UZP9_9APHY</name>
<dbReference type="GO" id="GO:0031176">
    <property type="term" value="F:endo-1,4-beta-xylanase activity"/>
    <property type="evidence" value="ECO:0007669"/>
    <property type="project" value="UniProtKB-EC"/>
</dbReference>
<dbReference type="Pfam" id="PF00331">
    <property type="entry name" value="Glyco_hydro_10"/>
    <property type="match status" value="2"/>
</dbReference>
<keyword evidence="6" id="KW-0858">Xylan degradation</keyword>
<gene>
    <name evidence="12" type="ORF">NLI96_g7317</name>
</gene>
<evidence type="ECO:0000256" key="7">
    <source>
        <dbReference type="ARBA" id="ARBA00022801"/>
    </source>
</evidence>
<protein>
    <recommendedName>
        <fullName evidence="10">Beta-xylanase</fullName>
        <ecNumber evidence="10">3.2.1.8</ecNumber>
    </recommendedName>
</protein>
<keyword evidence="5" id="KW-0964">Secreted</keyword>
<dbReference type="InterPro" id="IPR044846">
    <property type="entry name" value="GH10"/>
</dbReference>
<reference evidence="12" key="1">
    <citation type="submission" date="2022-07" db="EMBL/GenBank/DDBJ databases">
        <title>Genome Sequence of Physisporinus lineatus.</title>
        <authorList>
            <person name="Buettner E."/>
        </authorList>
    </citation>
    <scope>NUCLEOTIDE SEQUENCE</scope>
    <source>
        <strain evidence="12">VT162</strain>
    </source>
</reference>
<dbReference type="SMART" id="SM00633">
    <property type="entry name" value="Glyco_10"/>
    <property type="match status" value="1"/>
</dbReference>
<dbReference type="PROSITE" id="PS51760">
    <property type="entry name" value="GH10_2"/>
    <property type="match status" value="1"/>
</dbReference>
<dbReference type="PANTHER" id="PTHR31490">
    <property type="entry name" value="GLYCOSYL HYDROLASE"/>
    <property type="match status" value="1"/>
</dbReference>
<evidence type="ECO:0000256" key="4">
    <source>
        <dbReference type="ARBA" id="ARBA00007495"/>
    </source>
</evidence>
<evidence type="ECO:0000256" key="6">
    <source>
        <dbReference type="ARBA" id="ARBA00022651"/>
    </source>
</evidence>
<comment type="pathway">
    <text evidence="3">Glycan degradation; xylan degradation.</text>
</comment>
<evidence type="ECO:0000256" key="8">
    <source>
        <dbReference type="ARBA" id="ARBA00023277"/>
    </source>
</evidence>
<keyword evidence="7 10" id="KW-0378">Hydrolase</keyword>
<evidence type="ECO:0000259" key="11">
    <source>
        <dbReference type="PROSITE" id="PS51760"/>
    </source>
</evidence>
<sequence length="366" mass="40445">MRLLPSLMRGFATSVAVEVLCGPTRSPGIPPQLNTIAKGRNKLYFGSATNGDELTDPSYLPLINNNKMFGQITPRHAMKWNDTEPSPGVFTFAKAEQIAQLAKTNKQILRGHNCVWHQSLPDWVANGTFTEPELIQIVENHCGTLVGHFRGQVCKFQSRSPKLVLITGITSRRFMGREVIDDDGTFRQDVFFNATGTRYISAAFHAARKADPHAKLYANEFNIEGPGPKSSAYLKFIKALKEEGVPIDGLGIQSHLIVGQLPPNITETLEAFTKLGIEIALTELDIRMPLPATQEMIAQQRRDYETIVSACNALKRCIGVTVWDFTDKYSWIPGTFPGEGAACPWDENFEEKPAFFGIIDGFGGGV</sequence>
<dbReference type="EC" id="3.2.1.8" evidence="10"/>
<dbReference type="InterPro" id="IPR001000">
    <property type="entry name" value="GH10_dom"/>
</dbReference>
<evidence type="ECO:0000313" key="12">
    <source>
        <dbReference type="EMBL" id="KAJ3481940.1"/>
    </source>
</evidence>
<dbReference type="InterPro" id="IPR017853">
    <property type="entry name" value="GH"/>
</dbReference>
<evidence type="ECO:0000256" key="10">
    <source>
        <dbReference type="RuleBase" id="RU361174"/>
    </source>
</evidence>
<evidence type="ECO:0000256" key="5">
    <source>
        <dbReference type="ARBA" id="ARBA00022525"/>
    </source>
</evidence>
<keyword evidence="9 10" id="KW-0624">Polysaccharide degradation</keyword>
<keyword evidence="8 10" id="KW-0119">Carbohydrate metabolism</keyword>
<accession>A0AAD5UZP9</accession>
<dbReference type="Proteomes" id="UP001212997">
    <property type="component" value="Unassembled WGS sequence"/>
</dbReference>
<keyword evidence="10" id="KW-0326">Glycosidase</keyword>
<comment type="subcellular location">
    <subcellularLocation>
        <location evidence="2">Secreted</location>
    </subcellularLocation>
</comment>
<dbReference type="PRINTS" id="PR00134">
    <property type="entry name" value="GLHYDRLASE10"/>
</dbReference>
<dbReference type="PANTHER" id="PTHR31490:SF35">
    <property type="entry name" value="ENDO-1,4-BETA-XYLANASE"/>
    <property type="match status" value="1"/>
</dbReference>
<evidence type="ECO:0000256" key="2">
    <source>
        <dbReference type="ARBA" id="ARBA00004613"/>
    </source>
</evidence>